<organism evidence="1 2">
    <name type="scientific">Marchantia polymorpha subsp. ruderalis</name>
    <dbReference type="NCBI Taxonomy" id="1480154"/>
    <lineage>
        <taxon>Eukaryota</taxon>
        <taxon>Viridiplantae</taxon>
        <taxon>Streptophyta</taxon>
        <taxon>Embryophyta</taxon>
        <taxon>Marchantiophyta</taxon>
        <taxon>Marchantiopsida</taxon>
        <taxon>Marchantiidae</taxon>
        <taxon>Marchantiales</taxon>
        <taxon>Marchantiaceae</taxon>
        <taxon>Marchantia</taxon>
    </lineage>
</organism>
<accession>A0A176VIH1</accession>
<dbReference type="EMBL" id="LVLJ01003630">
    <property type="protein sequence ID" value="OAE20367.1"/>
    <property type="molecule type" value="Genomic_DNA"/>
</dbReference>
<name>A0A176VIH1_MARPO</name>
<protein>
    <submittedName>
        <fullName evidence="1">Uncharacterized protein</fullName>
    </submittedName>
</protein>
<proteinExistence type="predicted"/>
<sequence>MRRESGSYVKLIKNRTKLKRAVAVKREWYSATAMANERVASLTAECATTKATLQEQEDQLWAKEMECKAEGRRAEEARIAKDLRGQIVVSKTEQEELRSKIAELTDDRDKEFKRTEELTASLAEESGKHEGELTD</sequence>
<dbReference type="Proteomes" id="UP000077202">
    <property type="component" value="Unassembled WGS sequence"/>
</dbReference>
<gene>
    <name evidence="1" type="ORF">AXG93_209s1380</name>
</gene>
<keyword evidence="2" id="KW-1185">Reference proteome</keyword>
<comment type="caution">
    <text evidence="1">The sequence shown here is derived from an EMBL/GenBank/DDBJ whole genome shotgun (WGS) entry which is preliminary data.</text>
</comment>
<reference evidence="1" key="1">
    <citation type="submission" date="2016-03" db="EMBL/GenBank/DDBJ databases">
        <title>Mechanisms controlling the formation of the plant cell surface in tip-growing cells are functionally conserved among land plants.</title>
        <authorList>
            <person name="Honkanen S."/>
            <person name="Jones V.A."/>
            <person name="Morieri G."/>
            <person name="Champion C."/>
            <person name="Hetherington A.J."/>
            <person name="Kelly S."/>
            <person name="Saint-Marcoux D."/>
            <person name="Proust H."/>
            <person name="Prescott H."/>
            <person name="Dolan L."/>
        </authorList>
    </citation>
    <scope>NUCLEOTIDE SEQUENCE [LARGE SCALE GENOMIC DNA]</scope>
    <source>
        <tissue evidence="1">Whole gametophyte</tissue>
    </source>
</reference>
<evidence type="ECO:0000313" key="2">
    <source>
        <dbReference type="Proteomes" id="UP000077202"/>
    </source>
</evidence>
<evidence type="ECO:0000313" key="1">
    <source>
        <dbReference type="EMBL" id="OAE20367.1"/>
    </source>
</evidence>
<dbReference type="AlphaFoldDB" id="A0A176VIH1"/>